<dbReference type="GeneID" id="29065804"/>
<dbReference type="Pfam" id="PF13203">
    <property type="entry name" value="DUF2201_N"/>
    <property type="match status" value="2"/>
</dbReference>
<dbReference type="EMBL" id="KX098389">
    <property type="protein sequence ID" value="ANJ65170.1"/>
    <property type="molecule type" value="Genomic_DNA"/>
</dbReference>
<dbReference type="InterPro" id="IPR018698">
    <property type="entry name" value="VWA-like_dom"/>
</dbReference>
<accession>A0A191ZCQ0</accession>
<protein>
    <submittedName>
        <fullName evidence="3">Metallopeptidase domain protein</fullName>
    </submittedName>
</protein>
<evidence type="ECO:0000259" key="1">
    <source>
        <dbReference type="Pfam" id="PF09967"/>
    </source>
</evidence>
<dbReference type="KEGG" id="vg:29065804"/>
<dbReference type="RefSeq" id="YP_009286168.1">
    <property type="nucleotide sequence ID" value="NC_031062.2"/>
</dbReference>
<dbReference type="PANTHER" id="PTHR38730:SF1">
    <property type="entry name" value="SLL7028 PROTEIN"/>
    <property type="match status" value="1"/>
</dbReference>
<gene>
    <name evidence="3" type="ORF">FROZEN_39</name>
</gene>
<evidence type="ECO:0000259" key="2">
    <source>
        <dbReference type="Pfam" id="PF13203"/>
    </source>
</evidence>
<reference evidence="3" key="1">
    <citation type="submission" date="2017-06" db="EMBL/GenBank/DDBJ databases">
        <authorList>
            <person name="Berg J.A."/>
            <person name="Peck M.D."/>
            <person name="Grossarth S.E."/>
            <person name="Jarvis T.M."/>
            <person name="Merrill B.D."/>
            <person name="Breakwell D.P."/>
            <person name="Burnett S.H."/>
            <person name="Grose J.H."/>
        </authorList>
    </citation>
    <scope>NUCLEOTIDE SEQUENCE [LARGE SCALE GENOMIC DNA]</scope>
</reference>
<name>A0A191ZCQ0_9CAUD</name>
<evidence type="ECO:0000313" key="3">
    <source>
        <dbReference type="EMBL" id="ANJ65170.1"/>
    </source>
</evidence>
<proteinExistence type="predicted"/>
<organism evidence="3 4">
    <name type="scientific">Erwinia phage vB_EamP_Frozen</name>
    <dbReference type="NCBI Taxonomy" id="1852641"/>
    <lineage>
        <taxon>Viruses</taxon>
        <taxon>Duplodnaviria</taxon>
        <taxon>Heunggongvirae</taxon>
        <taxon>Uroviricota</taxon>
        <taxon>Caudoviricetes</taxon>
        <taxon>Schitoviridae</taxon>
        <taxon>Erskinevirinae</taxon>
        <taxon>Johnsonvirus</taxon>
        <taxon>Johnsonvirus frozen</taxon>
    </lineage>
</organism>
<feature type="domain" description="Putative metallopeptidase" evidence="2">
    <location>
        <begin position="156"/>
        <end position="228"/>
    </location>
</feature>
<dbReference type="InterPro" id="IPR025154">
    <property type="entry name" value="Put_metallopeptidase_dom"/>
</dbReference>
<evidence type="ECO:0000313" key="4">
    <source>
        <dbReference type="Proteomes" id="UP000202061"/>
    </source>
</evidence>
<keyword evidence="4" id="KW-1185">Reference proteome</keyword>
<feature type="domain" description="VWA-like" evidence="1">
    <location>
        <begin position="239"/>
        <end position="362"/>
    </location>
</feature>
<dbReference type="PANTHER" id="PTHR38730">
    <property type="entry name" value="SLL7028 PROTEIN"/>
    <property type="match status" value="1"/>
</dbReference>
<dbReference type="OrthoDB" id="3106at10239"/>
<dbReference type="Proteomes" id="UP000202061">
    <property type="component" value="Segment"/>
</dbReference>
<feature type="domain" description="Putative metallopeptidase" evidence="2">
    <location>
        <begin position="13"/>
        <end position="138"/>
    </location>
</feature>
<sequence>MEFDPVELNKLLDRTKAAVFMGDNAPFLGSVMCSLLYAWSTDIPTAQVDGTCMTWNPEWFLKLPVQTRKTVFVHELWHVARLHIPRCGKRNSKVWNWACDIRINNDLEDAGYTFEGTSPWKDQAYSGWVEEDIYDDLIAKGMEPPPGPEDLIYGADEKALINIVIQATHQARLGHGTVPGGVEETIKAFLTPIVPWETYLYKWMSDLCDTNRSWARPNRRYQHIYLPHRRKDEGRLTHLMYFLDVSGSITRKQIERFNSEVKYIKDTYNPAKLTIVLFDVTIRDVQVWTDSDPFDELVVTGRGGTSLHCVKDYIDEHRPTAAIIFTDLKVTPMEPLMYDIPLLWVCINNFSAEVPFGEIIHIRS</sequence>
<dbReference type="Pfam" id="PF09967">
    <property type="entry name" value="DUF2201"/>
    <property type="match status" value="1"/>
</dbReference>